<evidence type="ECO:0000256" key="4">
    <source>
        <dbReference type="ARBA" id="ARBA00022475"/>
    </source>
</evidence>
<evidence type="ECO:0000256" key="14">
    <source>
        <dbReference type="ARBA" id="ARBA00023288"/>
    </source>
</evidence>
<keyword evidence="14" id="KW-0449">Lipoprotein</keyword>
<keyword evidence="8 15" id="KW-0479">Metal-binding</keyword>
<dbReference type="InterPro" id="IPR008427">
    <property type="entry name" value="Extracellular_membr_CFEM_dom"/>
</dbReference>
<dbReference type="SMART" id="SM00747">
    <property type="entry name" value="CFEM"/>
    <property type="match status" value="1"/>
</dbReference>
<dbReference type="EMBL" id="KI968702">
    <property type="protein sequence ID" value="EUN30957.1"/>
    <property type="molecule type" value="Genomic_DNA"/>
</dbReference>
<dbReference type="PROSITE" id="PS52012">
    <property type="entry name" value="CFEM"/>
    <property type="match status" value="1"/>
</dbReference>
<protein>
    <recommendedName>
        <fullName evidence="18">CFEM domain-containing protein</fullName>
    </recommendedName>
</protein>
<feature type="binding site" description="axial binding residue" evidence="15">
    <location>
        <position position="46"/>
    </location>
    <ligand>
        <name>heme</name>
        <dbReference type="ChEBI" id="CHEBI:30413"/>
    </ligand>
    <ligandPart>
        <name>Fe</name>
        <dbReference type="ChEBI" id="CHEBI:18248"/>
    </ligandPart>
</feature>
<accession>W7F460</accession>
<proteinExistence type="inferred from homology"/>
<organism evidence="19 20">
    <name type="scientific">Bipolaris victoriae (strain FI3)</name>
    <name type="common">Victoria blight of oats agent</name>
    <name type="synonym">Cochliobolus victoriae</name>
    <dbReference type="NCBI Taxonomy" id="930091"/>
    <lineage>
        <taxon>Eukaryota</taxon>
        <taxon>Fungi</taxon>
        <taxon>Dikarya</taxon>
        <taxon>Ascomycota</taxon>
        <taxon>Pezizomycotina</taxon>
        <taxon>Dothideomycetes</taxon>
        <taxon>Pleosporomycetidae</taxon>
        <taxon>Pleosporales</taxon>
        <taxon>Pleosporineae</taxon>
        <taxon>Pleosporaceae</taxon>
        <taxon>Bipolaris</taxon>
    </lineage>
</organism>
<sequence>MRFQSTVLAVAATFAFASAQNLENVPQCAIPCFVSSLPASKCGTTDIKCQCTTGRQPLQEALMACVPTKCNETEALKIIPAVAGLCASAGITLTDIPTAAPAATGSPAASPSGTQQQSGAPAGSPASPTPSASKPTASGTSSGSPAQSTGAASGNYAAIGSVALGLAAAAFAL</sequence>
<keyword evidence="13" id="KW-0325">Glycoprotein</keyword>
<evidence type="ECO:0000256" key="7">
    <source>
        <dbReference type="ARBA" id="ARBA00022622"/>
    </source>
</evidence>
<evidence type="ECO:0000256" key="2">
    <source>
        <dbReference type="ARBA" id="ARBA00004613"/>
    </source>
</evidence>
<dbReference type="GO" id="GO:0046872">
    <property type="term" value="F:metal ion binding"/>
    <property type="evidence" value="ECO:0007669"/>
    <property type="project" value="UniProtKB-UniRule"/>
</dbReference>
<name>W7F460_BIPV3</name>
<evidence type="ECO:0000256" key="5">
    <source>
        <dbReference type="ARBA" id="ARBA00022525"/>
    </source>
</evidence>
<comment type="subcellular location">
    <subcellularLocation>
        <location evidence="1">Cell membrane</location>
        <topology evidence="1">Lipid-anchor</topology>
        <topology evidence="1">GPI-anchor</topology>
    </subcellularLocation>
    <subcellularLocation>
        <location evidence="2">Secreted</location>
    </subcellularLocation>
</comment>
<feature type="domain" description="CFEM" evidence="18">
    <location>
        <begin position="1"/>
        <end position="112"/>
    </location>
</feature>
<dbReference type="GeneID" id="26253082"/>
<evidence type="ECO:0000256" key="16">
    <source>
        <dbReference type="SAM" id="MobiDB-lite"/>
    </source>
</evidence>
<evidence type="ECO:0000313" key="20">
    <source>
        <dbReference type="Proteomes" id="UP000054337"/>
    </source>
</evidence>
<dbReference type="GO" id="GO:0098552">
    <property type="term" value="C:side of membrane"/>
    <property type="evidence" value="ECO:0007669"/>
    <property type="project" value="UniProtKB-KW"/>
</dbReference>
<comment type="similarity">
    <text evidence="3">Belongs to the RBT5 family.</text>
</comment>
<evidence type="ECO:0000256" key="15">
    <source>
        <dbReference type="PROSITE-ProRule" id="PRU01356"/>
    </source>
</evidence>
<evidence type="ECO:0000256" key="6">
    <source>
        <dbReference type="ARBA" id="ARBA00022617"/>
    </source>
</evidence>
<evidence type="ECO:0000259" key="18">
    <source>
        <dbReference type="PROSITE" id="PS52012"/>
    </source>
</evidence>
<keyword evidence="5" id="KW-0964">Secreted</keyword>
<evidence type="ECO:0000256" key="12">
    <source>
        <dbReference type="ARBA" id="ARBA00023157"/>
    </source>
</evidence>
<dbReference type="HOGENOM" id="CLU_063084_1_3_1"/>
<dbReference type="PANTHER" id="PTHR37928:SF2">
    <property type="entry name" value="GPI ANCHORED CFEM DOMAIN PROTEIN (AFU_ORTHOLOGUE AFUA_6G10580)"/>
    <property type="match status" value="1"/>
</dbReference>
<keyword evidence="4" id="KW-1003">Cell membrane</keyword>
<dbReference type="GO" id="GO:0005576">
    <property type="term" value="C:extracellular region"/>
    <property type="evidence" value="ECO:0007669"/>
    <property type="project" value="UniProtKB-SubCell"/>
</dbReference>
<keyword evidence="12 15" id="KW-1015">Disulfide bond</keyword>
<dbReference type="PANTHER" id="PTHR37928">
    <property type="entry name" value="CFEM DOMAIN PROTEIN (AFU_ORTHOLOGUE AFUA_6G14090)"/>
    <property type="match status" value="1"/>
</dbReference>
<evidence type="ECO:0000256" key="8">
    <source>
        <dbReference type="ARBA" id="ARBA00022723"/>
    </source>
</evidence>
<dbReference type="OrthoDB" id="3065412at2759"/>
<evidence type="ECO:0000256" key="11">
    <source>
        <dbReference type="ARBA" id="ARBA00023136"/>
    </source>
</evidence>
<dbReference type="GO" id="GO:0005886">
    <property type="term" value="C:plasma membrane"/>
    <property type="evidence" value="ECO:0007669"/>
    <property type="project" value="UniProtKB-SubCell"/>
</dbReference>
<dbReference type="Pfam" id="PF05730">
    <property type="entry name" value="CFEM"/>
    <property type="match status" value="1"/>
</dbReference>
<evidence type="ECO:0000256" key="9">
    <source>
        <dbReference type="ARBA" id="ARBA00022729"/>
    </source>
</evidence>
<gene>
    <name evidence="19" type="ORF">COCVIDRAFT_23410</name>
</gene>
<feature type="signal peptide" evidence="17">
    <location>
        <begin position="1"/>
        <end position="19"/>
    </location>
</feature>
<feature type="chain" id="PRO_5004892238" description="CFEM domain-containing protein" evidence="17">
    <location>
        <begin position="20"/>
        <end position="173"/>
    </location>
</feature>
<dbReference type="AlphaFoldDB" id="W7F460"/>
<keyword evidence="7" id="KW-0336">GPI-anchor</keyword>
<reference evidence="19 20" key="1">
    <citation type="journal article" date="2013" name="PLoS Genet.">
        <title>Comparative genome structure, secondary metabolite, and effector coding capacity across Cochliobolus pathogens.</title>
        <authorList>
            <person name="Condon B.J."/>
            <person name="Leng Y."/>
            <person name="Wu D."/>
            <person name="Bushley K.E."/>
            <person name="Ohm R.A."/>
            <person name="Otillar R."/>
            <person name="Martin J."/>
            <person name="Schackwitz W."/>
            <person name="Grimwood J."/>
            <person name="MohdZainudin N."/>
            <person name="Xue C."/>
            <person name="Wang R."/>
            <person name="Manning V.A."/>
            <person name="Dhillon B."/>
            <person name="Tu Z.J."/>
            <person name="Steffenson B.J."/>
            <person name="Salamov A."/>
            <person name="Sun H."/>
            <person name="Lowry S."/>
            <person name="LaButti K."/>
            <person name="Han J."/>
            <person name="Copeland A."/>
            <person name="Lindquist E."/>
            <person name="Barry K."/>
            <person name="Schmutz J."/>
            <person name="Baker S.E."/>
            <person name="Ciuffetti L.M."/>
            <person name="Grigoriev I.V."/>
            <person name="Zhong S."/>
            <person name="Turgeon B.G."/>
        </authorList>
    </citation>
    <scope>NUCLEOTIDE SEQUENCE [LARGE SCALE GENOMIC DNA]</scope>
    <source>
        <strain evidence="19 20">FI3</strain>
    </source>
</reference>
<dbReference type="InterPro" id="IPR051735">
    <property type="entry name" value="CFEM_domain"/>
</dbReference>
<dbReference type="RefSeq" id="XP_014560454.1">
    <property type="nucleotide sequence ID" value="XM_014704968.1"/>
</dbReference>
<keyword evidence="10 15" id="KW-0408">Iron</keyword>
<dbReference type="Proteomes" id="UP000054337">
    <property type="component" value="Unassembled WGS sequence"/>
</dbReference>
<keyword evidence="9 17" id="KW-0732">Signal</keyword>
<evidence type="ECO:0000313" key="19">
    <source>
        <dbReference type="EMBL" id="EUN30957.1"/>
    </source>
</evidence>
<keyword evidence="11" id="KW-0472">Membrane</keyword>
<evidence type="ECO:0000256" key="17">
    <source>
        <dbReference type="SAM" id="SignalP"/>
    </source>
</evidence>
<evidence type="ECO:0000256" key="13">
    <source>
        <dbReference type="ARBA" id="ARBA00023180"/>
    </source>
</evidence>
<feature type="region of interest" description="Disordered" evidence="16">
    <location>
        <begin position="101"/>
        <end position="151"/>
    </location>
</feature>
<evidence type="ECO:0000256" key="3">
    <source>
        <dbReference type="ARBA" id="ARBA00010031"/>
    </source>
</evidence>
<comment type="caution">
    <text evidence="15">Lacks conserved residue(s) required for the propagation of feature annotation.</text>
</comment>
<feature type="disulfide bond" evidence="15">
    <location>
        <begin position="42"/>
        <end position="49"/>
    </location>
</feature>
<evidence type="ECO:0000256" key="10">
    <source>
        <dbReference type="ARBA" id="ARBA00023004"/>
    </source>
</evidence>
<keyword evidence="20" id="KW-1185">Reference proteome</keyword>
<evidence type="ECO:0000256" key="1">
    <source>
        <dbReference type="ARBA" id="ARBA00004609"/>
    </source>
</evidence>
<keyword evidence="6 15" id="KW-0349">Heme</keyword>